<comment type="caution">
    <text evidence="1">The sequence shown here is derived from an EMBL/GenBank/DDBJ whole genome shotgun (WGS) entry which is preliminary data.</text>
</comment>
<dbReference type="RefSeq" id="WP_127684254.1">
    <property type="nucleotide sequence ID" value="NZ_SACM01000006.1"/>
</dbReference>
<dbReference type="InterPro" id="IPR011856">
    <property type="entry name" value="tRNA_endonuc-like_dom_sf"/>
</dbReference>
<evidence type="ECO:0000313" key="1">
    <source>
        <dbReference type="EMBL" id="RVT82446.1"/>
    </source>
</evidence>
<name>A0A3S2VB58_9BURK</name>
<protein>
    <submittedName>
        <fullName evidence="1">DUF91 domain-containing protein</fullName>
    </submittedName>
</protein>
<evidence type="ECO:0000313" key="2">
    <source>
        <dbReference type="Proteomes" id="UP000288587"/>
    </source>
</evidence>
<dbReference type="OrthoDB" id="3654724at2"/>
<accession>A0A3S2VB58</accession>
<organism evidence="1 2">
    <name type="scientific">Inhella crocodyli</name>
    <dbReference type="NCBI Taxonomy" id="2499851"/>
    <lineage>
        <taxon>Bacteria</taxon>
        <taxon>Pseudomonadati</taxon>
        <taxon>Pseudomonadota</taxon>
        <taxon>Betaproteobacteria</taxon>
        <taxon>Burkholderiales</taxon>
        <taxon>Sphaerotilaceae</taxon>
        <taxon>Inhella</taxon>
    </lineage>
</organism>
<dbReference type="EMBL" id="SACM01000006">
    <property type="protein sequence ID" value="RVT82446.1"/>
    <property type="molecule type" value="Genomic_DNA"/>
</dbReference>
<dbReference type="Gene3D" id="3.40.1350.10">
    <property type="match status" value="1"/>
</dbReference>
<keyword evidence="2" id="KW-1185">Reference proteome</keyword>
<reference evidence="1 2" key="1">
    <citation type="submission" date="2019-01" db="EMBL/GenBank/DDBJ databases">
        <authorList>
            <person name="Chen W.-M."/>
        </authorList>
    </citation>
    <scope>NUCLEOTIDE SEQUENCE [LARGE SCALE GENOMIC DNA]</scope>
    <source>
        <strain evidence="1 2">CCP-18</strain>
    </source>
</reference>
<sequence length="364" mass="40400">MPIHHAIWQVGQPASQLKPSKLSSEALLENMIVQDPRILSPAWMLIGQQEITAHGGRIDLLAIAPDGSLVLVELKRDRTPREIVAQALDYASWVTELGADRITQIYARFKPGQSLEQDFQQRFGTALDEDSLNQAHQIVIVAAELDPSTERIVKYLNDRGIGINVLFFQVFEHGGQQLLSRAWLIDPSEAQANVAVTTANPKGAKEPWNGEFYVSFGDESSRSWDDARRYGFISGGGGSWYSKTLKQLNPGDRVWVNTPKRGYVGVGLVTEAVQPASEFTVETDAGERLAMDVLKHGEQYKATADDPELSEYFVRVKWLHTVPTAQAFNELGLFGNQNTVCQPTSPKWRHTVDRLKSAFGVGEA</sequence>
<dbReference type="Proteomes" id="UP000288587">
    <property type="component" value="Unassembled WGS sequence"/>
</dbReference>
<dbReference type="GO" id="GO:0003676">
    <property type="term" value="F:nucleic acid binding"/>
    <property type="evidence" value="ECO:0007669"/>
    <property type="project" value="InterPro"/>
</dbReference>
<dbReference type="AlphaFoldDB" id="A0A3S2VB58"/>
<gene>
    <name evidence="1" type="ORF">EOD73_17080</name>
</gene>
<proteinExistence type="predicted"/>